<proteinExistence type="predicted"/>
<dbReference type="AlphaFoldDB" id="A0A449B9R3"/>
<dbReference type="PANTHER" id="PTHR30153:SF2">
    <property type="entry name" value="REPLICATIVE DNA HELICASE"/>
    <property type="match status" value="1"/>
</dbReference>
<dbReference type="InterPro" id="IPR027417">
    <property type="entry name" value="P-loop_NTPase"/>
</dbReference>
<evidence type="ECO:0000313" key="2">
    <source>
        <dbReference type="EMBL" id="VEU77895.1"/>
    </source>
</evidence>
<gene>
    <name evidence="2" type="primary">dnaB_2</name>
    <name evidence="2" type="ORF">NCTC10184_00108</name>
</gene>
<dbReference type="SUPFAM" id="SSF48024">
    <property type="entry name" value="N-terminal domain of DnaB helicase"/>
    <property type="match status" value="1"/>
</dbReference>
<dbReference type="EC" id="3.6.4.12" evidence="2"/>
<dbReference type="GO" id="GO:0005524">
    <property type="term" value="F:ATP binding"/>
    <property type="evidence" value="ECO:0007669"/>
    <property type="project" value="InterPro"/>
</dbReference>
<organism evidence="2 3">
    <name type="scientific">Mycoplasmopsis columbinasalis</name>
    <dbReference type="NCBI Taxonomy" id="114880"/>
    <lineage>
        <taxon>Bacteria</taxon>
        <taxon>Bacillati</taxon>
        <taxon>Mycoplasmatota</taxon>
        <taxon>Mycoplasmoidales</taxon>
        <taxon>Metamycoplasmataceae</taxon>
        <taxon>Mycoplasmopsis</taxon>
    </lineage>
</organism>
<accession>A0A449B9R3</accession>
<keyword evidence="3" id="KW-1185">Reference proteome</keyword>
<evidence type="ECO:0000313" key="3">
    <source>
        <dbReference type="Proteomes" id="UP000290876"/>
    </source>
</evidence>
<dbReference type="PROSITE" id="PS51199">
    <property type="entry name" value="SF4_HELICASE"/>
    <property type="match status" value="1"/>
</dbReference>
<protein>
    <submittedName>
        <fullName evidence="2">Replicative DNA helicase</fullName>
        <ecNumber evidence="2">3.6.4.12</ecNumber>
    </submittedName>
</protein>
<dbReference type="PANTHER" id="PTHR30153">
    <property type="entry name" value="REPLICATIVE DNA HELICASE DNAB"/>
    <property type="match status" value="1"/>
</dbReference>
<dbReference type="GO" id="GO:0005829">
    <property type="term" value="C:cytosol"/>
    <property type="evidence" value="ECO:0007669"/>
    <property type="project" value="TreeGrafter"/>
</dbReference>
<dbReference type="InterPro" id="IPR007694">
    <property type="entry name" value="DNA_helicase_DnaB-like_C"/>
</dbReference>
<dbReference type="Pfam" id="PF03796">
    <property type="entry name" value="DnaB_C"/>
    <property type="match status" value="1"/>
</dbReference>
<dbReference type="GO" id="GO:0016787">
    <property type="term" value="F:hydrolase activity"/>
    <property type="evidence" value="ECO:0007669"/>
    <property type="project" value="UniProtKB-KW"/>
</dbReference>
<name>A0A449B9R3_9BACT</name>
<dbReference type="RefSeq" id="WP_129622753.1">
    <property type="nucleotide sequence ID" value="NZ_LR215043.1"/>
</dbReference>
<evidence type="ECO:0000259" key="1">
    <source>
        <dbReference type="PROSITE" id="PS51199"/>
    </source>
</evidence>
<dbReference type="KEGG" id="mcob:NCTC10184_00108"/>
<dbReference type="SUPFAM" id="SSF52540">
    <property type="entry name" value="P-loop containing nucleoside triphosphate hydrolases"/>
    <property type="match status" value="1"/>
</dbReference>
<dbReference type="GO" id="GO:0003678">
    <property type="term" value="F:DNA helicase activity"/>
    <property type="evidence" value="ECO:0007669"/>
    <property type="project" value="UniProtKB-EC"/>
</dbReference>
<keyword evidence="2" id="KW-0347">Helicase</keyword>
<dbReference type="InterPro" id="IPR036185">
    <property type="entry name" value="DNA_heli_DnaB-like_N_sf"/>
</dbReference>
<dbReference type="Proteomes" id="UP000290876">
    <property type="component" value="Chromosome"/>
</dbReference>
<keyword evidence="2" id="KW-0378">Hydrolase</keyword>
<feature type="domain" description="SF4 helicase" evidence="1">
    <location>
        <begin position="162"/>
        <end position="438"/>
    </location>
</feature>
<dbReference type="OrthoDB" id="9773982at2"/>
<dbReference type="Gene3D" id="3.40.50.300">
    <property type="entry name" value="P-loop containing nucleotide triphosphate hydrolases"/>
    <property type="match status" value="1"/>
</dbReference>
<dbReference type="GO" id="GO:0006260">
    <property type="term" value="P:DNA replication"/>
    <property type="evidence" value="ECO:0007669"/>
    <property type="project" value="InterPro"/>
</dbReference>
<keyword evidence="2" id="KW-0067">ATP-binding</keyword>
<dbReference type="EMBL" id="LR215043">
    <property type="protein sequence ID" value="VEU77895.1"/>
    <property type="molecule type" value="Genomic_DNA"/>
</dbReference>
<keyword evidence="2" id="KW-0547">Nucleotide-binding</keyword>
<sequence>MAFFRDLFRYKVERAVLSVVLNNYDYNHYAAEFSPANFKVPEYQAIFEILAKLFDNCQVYSTQNIVDCARKHNFTKFFFNIYGEVVLTSIENENYFLQEFAKFIVIDKITALFQTWRETKFSFDFSRNVLKQTLNLLAENLSQDKIAACSIDEYLDNFRLTFQNQEKTISTRWALFDTNNQGLRPGELIVIGARPGIGKTALATNLILNARKANKTKLNILFVSLEMTKQEILSRLVANLTQLPLWMLNSKNWQATPTNEQAIDKAIAYIEKHLNLRILEPTAQHLIDSDYLTNEILELKTQWDIDLIILDHLQIMKFDEKTIRTYALSDTVNKLKLIAKSLEIPFVLLSQLNRESDTQQMRPTSANLKDSGAIEQIADQIVLMYKEFEPKFINQLQRNKKSQLLCCDLIKNRNGTLRRAYMEFRGETMIFNELGIINEIE</sequence>
<reference evidence="2 3" key="1">
    <citation type="submission" date="2019-01" db="EMBL/GenBank/DDBJ databases">
        <authorList>
            <consortium name="Pathogen Informatics"/>
        </authorList>
    </citation>
    <scope>NUCLEOTIDE SEQUENCE [LARGE SCALE GENOMIC DNA]</scope>
    <source>
        <strain evidence="2 3">NCTC10184</strain>
    </source>
</reference>